<name>A0A830BZ90_9LAMI</name>
<comment type="caution">
    <text evidence="1">The sequence shown here is derived from an EMBL/GenBank/DDBJ whole genome shotgun (WGS) entry which is preliminary data.</text>
</comment>
<dbReference type="PANTHER" id="PTHR33167:SF4">
    <property type="entry name" value="TRANSCRIPTION FACTOR, PUTATIVE (DUF863)-RELATED"/>
    <property type="match status" value="1"/>
</dbReference>
<dbReference type="EMBL" id="BMAC01000142">
    <property type="protein sequence ID" value="GFP87321.1"/>
    <property type="molecule type" value="Genomic_DNA"/>
</dbReference>
<evidence type="ECO:0000313" key="1">
    <source>
        <dbReference type="EMBL" id="GFP87321.1"/>
    </source>
</evidence>
<protein>
    <submittedName>
        <fullName evidence="1">Uncharacterized protein</fullName>
    </submittedName>
</protein>
<keyword evidence="2" id="KW-1185">Reference proteome</keyword>
<dbReference type="PANTHER" id="PTHR33167">
    <property type="entry name" value="TRANSCRIPTION FACTOR, PUTATIVE (DUF863)-RELATED"/>
    <property type="match status" value="1"/>
</dbReference>
<accession>A0A830BZ90</accession>
<gene>
    <name evidence="1" type="ORF">PHJA_000875800</name>
</gene>
<reference evidence="1" key="1">
    <citation type="submission" date="2020-07" db="EMBL/GenBank/DDBJ databases">
        <title>Ethylene signaling mediates host invasion by parasitic plants.</title>
        <authorList>
            <person name="Yoshida S."/>
        </authorList>
    </citation>
    <scope>NUCLEOTIDE SEQUENCE</scope>
    <source>
        <strain evidence="1">Okayama</strain>
    </source>
</reference>
<dbReference type="OrthoDB" id="666348at2759"/>
<evidence type="ECO:0000313" key="2">
    <source>
        <dbReference type="Proteomes" id="UP000653305"/>
    </source>
</evidence>
<organism evidence="1 2">
    <name type="scientific">Phtheirospermum japonicum</name>
    <dbReference type="NCBI Taxonomy" id="374723"/>
    <lineage>
        <taxon>Eukaryota</taxon>
        <taxon>Viridiplantae</taxon>
        <taxon>Streptophyta</taxon>
        <taxon>Embryophyta</taxon>
        <taxon>Tracheophyta</taxon>
        <taxon>Spermatophyta</taxon>
        <taxon>Magnoliopsida</taxon>
        <taxon>eudicotyledons</taxon>
        <taxon>Gunneridae</taxon>
        <taxon>Pentapetalae</taxon>
        <taxon>asterids</taxon>
        <taxon>lamiids</taxon>
        <taxon>Lamiales</taxon>
        <taxon>Orobanchaceae</taxon>
        <taxon>Orobanchaceae incertae sedis</taxon>
        <taxon>Phtheirospermum</taxon>
    </lineage>
</organism>
<dbReference type="Proteomes" id="UP000653305">
    <property type="component" value="Unassembled WGS sequence"/>
</dbReference>
<proteinExistence type="predicted"/>
<sequence>MVIRATTRALSSKKMLEHEAVFKNQVCELHRLYRIQRDMMEEAKRREIYKNRASMEPASSSTFHGSQLPLDEARKWHMAGFPLFNSNYGRTTISGVGIVSSPLSCVQPVQLPSDDYIDIQEMGISKEYKESNASGYALNCNLNSGPESSLKLFLGSRGLKGSPNVFG</sequence>
<dbReference type="AlphaFoldDB" id="A0A830BZ90"/>